<dbReference type="SMART" id="SM00236">
    <property type="entry name" value="fCBD"/>
    <property type="match status" value="1"/>
</dbReference>
<evidence type="ECO:0000256" key="5">
    <source>
        <dbReference type="ARBA" id="ARBA00022729"/>
    </source>
</evidence>
<keyword evidence="10 15" id="KW-1015">Disulfide bond</keyword>
<keyword evidence="9" id="KW-0503">Monooxygenase</keyword>
<dbReference type="InterPro" id="IPR005103">
    <property type="entry name" value="AA9_LPMO"/>
</dbReference>
<keyword evidence="8" id="KW-0186">Copper</keyword>
<evidence type="ECO:0000256" key="1">
    <source>
        <dbReference type="ARBA" id="ARBA00001973"/>
    </source>
</evidence>
<organism evidence="18 19">
    <name type="scientific">Discina gigas</name>
    <dbReference type="NCBI Taxonomy" id="1032678"/>
    <lineage>
        <taxon>Eukaryota</taxon>
        <taxon>Fungi</taxon>
        <taxon>Dikarya</taxon>
        <taxon>Ascomycota</taxon>
        <taxon>Pezizomycotina</taxon>
        <taxon>Pezizomycetes</taxon>
        <taxon>Pezizales</taxon>
        <taxon>Discinaceae</taxon>
        <taxon>Discina</taxon>
    </lineage>
</organism>
<evidence type="ECO:0000256" key="10">
    <source>
        <dbReference type="ARBA" id="ARBA00023157"/>
    </source>
</evidence>
<keyword evidence="7" id="KW-0560">Oxidoreductase</keyword>
<dbReference type="InterPro" id="IPR049892">
    <property type="entry name" value="AA9"/>
</dbReference>
<gene>
    <name evidence="18" type="ORF">Q9L58_002709</name>
</gene>
<feature type="domain" description="CBM1" evidence="17">
    <location>
        <begin position="352"/>
        <end position="388"/>
    </location>
</feature>
<evidence type="ECO:0000256" key="2">
    <source>
        <dbReference type="ARBA" id="ARBA00004613"/>
    </source>
</evidence>
<comment type="function">
    <text evidence="15">Lytic polysaccharide monooxygenase (LMPO) that depolymerizes crystalline and amorphous polysaccharides via the oxidation of scissile alpha- or beta-(1-4)-glycosidic bonds, yielding C1 and/or C4 oxidation products. Catalysis by LPMOs requires the reduction of the active-site copper from Cu(II) to Cu(I) by a reducing agent and H(2)O(2) or O(2) as a cosubstrate.</text>
</comment>
<reference evidence="18 19" key="1">
    <citation type="submission" date="2024-02" db="EMBL/GenBank/DDBJ databases">
        <title>Discinaceae phylogenomics.</title>
        <authorList>
            <person name="Dirks A.C."/>
            <person name="James T.Y."/>
        </authorList>
    </citation>
    <scope>NUCLEOTIDE SEQUENCE [LARGE SCALE GENOMIC DNA]</scope>
    <source>
        <strain evidence="18 19">ACD0624</strain>
    </source>
</reference>
<dbReference type="InterPro" id="IPR000254">
    <property type="entry name" value="CBD"/>
</dbReference>
<dbReference type="EC" id="1.14.99.56" evidence="15"/>
<evidence type="ECO:0000256" key="6">
    <source>
        <dbReference type="ARBA" id="ARBA00023001"/>
    </source>
</evidence>
<dbReference type="Pfam" id="PF00734">
    <property type="entry name" value="CBM_1"/>
    <property type="match status" value="1"/>
</dbReference>
<dbReference type="PANTHER" id="PTHR33353:SF17">
    <property type="entry name" value="ENDO-BETA-1,4-GLUCANASE D"/>
    <property type="match status" value="1"/>
</dbReference>
<keyword evidence="12 15" id="KW-0624">Polysaccharide degradation</keyword>
<evidence type="ECO:0000256" key="16">
    <source>
        <dbReference type="SAM" id="SignalP"/>
    </source>
</evidence>
<comment type="catalytic activity">
    <reaction evidence="14 15">
        <text>[(1-&gt;4)-beta-D-glucosyl]n+m + reduced acceptor + O2 = 4-dehydro-beta-D-glucosyl-[(1-&gt;4)-beta-D-glucosyl]n-1 + [(1-&gt;4)-beta-D-glucosyl]m + acceptor + H2O.</text>
        <dbReference type="EC" id="1.14.99.56"/>
    </reaction>
</comment>
<sequence>MKSTFAAITVATLFSLSQAHTLVRSVYINGVDQGTNVAIRPPAWSGPPLPGSIPFGQSSGFQNSPVKDLASPDTACNVLGDISAADTLNVVPGDVITFEWGHESRQSGDSIIENTHKGAVMVYLSLNPPTTNSWVKIFHEAEYAPNSWAVVPKLVNNKGLHSVRMPAGLKPGQYLIRPELITLHEAEVAHTANPNRGAQLYMECIQLKVGGSGTVALPEGVSFPGAYAYSDLGIVYNVYYTSTSQPPYQIPGPTVWSGAAPSVSNPALGTKRGDITVSRWSTWVGTDRIVTIVGANGATTKSAYKPTWPSTYVTPTKPVEAPPTAAPTTLTTATTVILPPVTTAPPPALPPGSAAQWAQCGGIGYSGAKNCVSPFSCKKVNDYYFQCQ</sequence>
<dbReference type="CDD" id="cd21175">
    <property type="entry name" value="LPMO_AA9"/>
    <property type="match status" value="1"/>
</dbReference>
<evidence type="ECO:0000256" key="8">
    <source>
        <dbReference type="ARBA" id="ARBA00023008"/>
    </source>
</evidence>
<keyword evidence="6 15" id="KW-0136">Cellulose degradation</keyword>
<evidence type="ECO:0000256" key="11">
    <source>
        <dbReference type="ARBA" id="ARBA00023277"/>
    </source>
</evidence>
<dbReference type="Proteomes" id="UP001447188">
    <property type="component" value="Unassembled WGS sequence"/>
</dbReference>
<accession>A0ABR3GQP2</accession>
<evidence type="ECO:0000313" key="18">
    <source>
        <dbReference type="EMBL" id="KAL0638252.1"/>
    </source>
</evidence>
<evidence type="ECO:0000256" key="12">
    <source>
        <dbReference type="ARBA" id="ARBA00023326"/>
    </source>
</evidence>
<feature type="chain" id="PRO_5045988037" description="AA9 family lytic polysaccharide monooxygenase" evidence="16">
    <location>
        <begin position="20"/>
        <end position="388"/>
    </location>
</feature>
<name>A0ABR3GQP2_9PEZI</name>
<evidence type="ECO:0000256" key="3">
    <source>
        <dbReference type="ARBA" id="ARBA00022525"/>
    </source>
</evidence>
<dbReference type="PANTHER" id="PTHR33353">
    <property type="entry name" value="PUTATIVE (AFU_ORTHOLOGUE AFUA_1G12560)-RELATED"/>
    <property type="match status" value="1"/>
</dbReference>
<comment type="domain">
    <text evidence="15">Has a modular structure: an endo-beta-1,4-glucanase catalytic module at the N-terminus, a linker rich in serines and threonines, and a C-terminal carbohydrate-binding module (CBM).</text>
</comment>
<comment type="similarity">
    <text evidence="13">Belongs to the polysaccharide monooxygenase AA9 family.</text>
</comment>
<evidence type="ECO:0000313" key="19">
    <source>
        <dbReference type="Proteomes" id="UP001447188"/>
    </source>
</evidence>
<keyword evidence="11 15" id="KW-0119">Carbohydrate metabolism</keyword>
<dbReference type="InterPro" id="IPR035971">
    <property type="entry name" value="CBD_sf"/>
</dbReference>
<evidence type="ECO:0000256" key="9">
    <source>
        <dbReference type="ARBA" id="ARBA00023033"/>
    </source>
</evidence>
<evidence type="ECO:0000259" key="17">
    <source>
        <dbReference type="PROSITE" id="PS51164"/>
    </source>
</evidence>
<dbReference type="SUPFAM" id="SSF57180">
    <property type="entry name" value="Cellulose-binding domain"/>
    <property type="match status" value="1"/>
</dbReference>
<dbReference type="Pfam" id="PF03443">
    <property type="entry name" value="AA9"/>
    <property type="match status" value="1"/>
</dbReference>
<dbReference type="PROSITE" id="PS51164">
    <property type="entry name" value="CBM1_2"/>
    <property type="match status" value="1"/>
</dbReference>
<dbReference type="EMBL" id="JBBBZM010000024">
    <property type="protein sequence ID" value="KAL0638252.1"/>
    <property type="molecule type" value="Genomic_DNA"/>
</dbReference>
<keyword evidence="19" id="KW-1185">Reference proteome</keyword>
<feature type="signal peptide" evidence="16">
    <location>
        <begin position="1"/>
        <end position="19"/>
    </location>
</feature>
<dbReference type="PROSITE" id="PS00562">
    <property type="entry name" value="CBM1_1"/>
    <property type="match status" value="1"/>
</dbReference>
<dbReference type="Gene3D" id="2.70.50.70">
    <property type="match status" value="1"/>
</dbReference>
<evidence type="ECO:0000256" key="15">
    <source>
        <dbReference type="RuleBase" id="RU368122"/>
    </source>
</evidence>
<evidence type="ECO:0000256" key="7">
    <source>
        <dbReference type="ARBA" id="ARBA00023002"/>
    </source>
</evidence>
<keyword evidence="3 15" id="KW-0964">Secreted</keyword>
<comment type="subcellular location">
    <subcellularLocation>
        <location evidence="2 15">Secreted</location>
    </subcellularLocation>
</comment>
<keyword evidence="5 16" id="KW-0732">Signal</keyword>
<evidence type="ECO:0000256" key="14">
    <source>
        <dbReference type="ARBA" id="ARBA00045077"/>
    </source>
</evidence>
<evidence type="ECO:0000256" key="4">
    <source>
        <dbReference type="ARBA" id="ARBA00022723"/>
    </source>
</evidence>
<evidence type="ECO:0000256" key="13">
    <source>
        <dbReference type="ARBA" id="ARBA00044502"/>
    </source>
</evidence>
<comment type="caution">
    <text evidence="18">The sequence shown here is derived from an EMBL/GenBank/DDBJ whole genome shotgun (WGS) entry which is preliminary data.</text>
</comment>
<keyword evidence="4" id="KW-0479">Metal-binding</keyword>
<comment type="cofactor">
    <cofactor evidence="1">
        <name>Cu(2+)</name>
        <dbReference type="ChEBI" id="CHEBI:29036"/>
    </cofactor>
</comment>
<proteinExistence type="inferred from homology"/>
<protein>
    <recommendedName>
        <fullName evidence="15">AA9 family lytic polysaccharide monooxygenase</fullName>
        <ecNumber evidence="15">1.14.99.56</ecNumber>
    </recommendedName>
    <alternativeName>
        <fullName evidence="15">Endo-beta-1,4-glucanase</fullName>
    </alternativeName>
    <alternativeName>
        <fullName evidence="15">Glycosyl hydrolase 61 family protein</fullName>
    </alternativeName>
</protein>